<dbReference type="PROSITE" id="PS51063">
    <property type="entry name" value="HTH_CRP_2"/>
    <property type="match status" value="1"/>
</dbReference>
<dbReference type="CDD" id="cd00038">
    <property type="entry name" value="CAP_ED"/>
    <property type="match status" value="1"/>
</dbReference>
<sequence length="237" mass="26977">MRWRRLTENNHCEHGAVEMQKMCISIVPIFNHLTTAEMSEIVKTTNSVKHPRGHTIYRANEPSDGLYIVHKGRVKIYRLSDTGKEQLVRILEPGDFTGELSLFSESVHDAYAEAMEPVELCVMGRDDFQQFLLKYPAISLKVLTEFSTRLSKTEKQAASIAMESTETRIAMYLANVVEEKKSKRITLPMSRKDLASHLGTTPETVSRKLADFEEAGWIRQHTPSKIEIIDLDSLLLV</sequence>
<dbReference type="InterPro" id="IPR014710">
    <property type="entry name" value="RmlC-like_jellyroll"/>
</dbReference>
<evidence type="ECO:0000256" key="1">
    <source>
        <dbReference type="ARBA" id="ARBA00023015"/>
    </source>
</evidence>
<dbReference type="GO" id="GO:0003700">
    <property type="term" value="F:DNA-binding transcription factor activity"/>
    <property type="evidence" value="ECO:0007669"/>
    <property type="project" value="TreeGrafter"/>
</dbReference>
<keyword evidence="8" id="KW-1185">Reference proteome</keyword>
<dbReference type="InterPro" id="IPR050397">
    <property type="entry name" value="Env_Response_Regulators"/>
</dbReference>
<protein>
    <submittedName>
        <fullName evidence="7">Crp/Fnr family transcriptional regulator</fullName>
    </submittedName>
</protein>
<keyword evidence="2" id="KW-0238">DNA-binding</keyword>
<dbReference type="PROSITE" id="PS50042">
    <property type="entry name" value="CNMP_BINDING_3"/>
    <property type="match status" value="1"/>
</dbReference>
<dbReference type="GO" id="GO:0003677">
    <property type="term" value="F:DNA binding"/>
    <property type="evidence" value="ECO:0007669"/>
    <property type="project" value="UniProtKB-KW"/>
</dbReference>
<dbReference type="InterPro" id="IPR012318">
    <property type="entry name" value="HTH_CRP"/>
</dbReference>
<dbReference type="Proteomes" id="UP000185746">
    <property type="component" value="Chromosome"/>
</dbReference>
<evidence type="ECO:0000256" key="2">
    <source>
        <dbReference type="ARBA" id="ARBA00023125"/>
    </source>
</evidence>
<evidence type="ECO:0000259" key="6">
    <source>
        <dbReference type="PROSITE" id="PS51063"/>
    </source>
</evidence>
<evidence type="ECO:0000313" key="8">
    <source>
        <dbReference type="Proteomes" id="UP000185746"/>
    </source>
</evidence>
<keyword evidence="4" id="KW-0804">Transcription</keyword>
<name>A0A1D8JD00_9BACL</name>
<dbReference type="Pfam" id="PF13545">
    <property type="entry name" value="HTH_Crp_2"/>
    <property type="match status" value="1"/>
</dbReference>
<evidence type="ECO:0000256" key="3">
    <source>
        <dbReference type="ARBA" id="ARBA00023159"/>
    </source>
</evidence>
<dbReference type="EMBL" id="CP017560">
    <property type="protein sequence ID" value="AOV06582.1"/>
    <property type="molecule type" value="Genomic_DNA"/>
</dbReference>
<evidence type="ECO:0000259" key="5">
    <source>
        <dbReference type="PROSITE" id="PS50042"/>
    </source>
</evidence>
<dbReference type="InterPro" id="IPR036390">
    <property type="entry name" value="WH_DNA-bd_sf"/>
</dbReference>
<reference evidence="7 8" key="1">
    <citation type="submission" date="2016-09" db="EMBL/GenBank/DDBJ databases">
        <title>Complete genome sequence of the Lysinibacillus sphaericus LMG 22257, a specie of Bacillus with ureolytic activity that can effectively biodeposit calcium carbonate.</title>
        <authorList>
            <person name="Yan W."/>
        </authorList>
    </citation>
    <scope>NUCLEOTIDE SEQUENCE [LARGE SCALE GENOMIC DNA]</scope>
    <source>
        <strain evidence="7 8">LMG 22257</strain>
    </source>
</reference>
<dbReference type="SUPFAM" id="SSF46785">
    <property type="entry name" value="Winged helix' DNA-binding domain"/>
    <property type="match status" value="1"/>
</dbReference>
<dbReference type="Pfam" id="PF00027">
    <property type="entry name" value="cNMP_binding"/>
    <property type="match status" value="1"/>
</dbReference>
<dbReference type="GO" id="GO:0005829">
    <property type="term" value="C:cytosol"/>
    <property type="evidence" value="ECO:0007669"/>
    <property type="project" value="TreeGrafter"/>
</dbReference>
<gene>
    <name evidence="7" type="ORF">BI350_02475</name>
</gene>
<feature type="domain" description="Cyclic nucleotide-binding" evidence="5">
    <location>
        <begin position="29"/>
        <end position="149"/>
    </location>
</feature>
<dbReference type="SMART" id="SM00419">
    <property type="entry name" value="HTH_CRP"/>
    <property type="match status" value="1"/>
</dbReference>
<dbReference type="KEGG" id="surl:BI350_02475"/>
<dbReference type="Gene3D" id="2.60.120.10">
    <property type="entry name" value="Jelly Rolls"/>
    <property type="match status" value="1"/>
</dbReference>
<dbReference type="PANTHER" id="PTHR24567:SF28">
    <property type="entry name" value="LISTERIOLYSIN REGULATORY PROTEIN"/>
    <property type="match status" value="1"/>
</dbReference>
<dbReference type="InterPro" id="IPR000595">
    <property type="entry name" value="cNMP-bd_dom"/>
</dbReference>
<feature type="domain" description="HTH crp-type" evidence="6">
    <location>
        <begin position="163"/>
        <end position="232"/>
    </location>
</feature>
<dbReference type="PRINTS" id="PR00034">
    <property type="entry name" value="HTHCRP"/>
</dbReference>
<dbReference type="PANTHER" id="PTHR24567">
    <property type="entry name" value="CRP FAMILY TRANSCRIPTIONAL REGULATORY PROTEIN"/>
    <property type="match status" value="1"/>
</dbReference>
<proteinExistence type="predicted"/>
<accession>A0A1D8JD00</accession>
<dbReference type="SUPFAM" id="SSF51206">
    <property type="entry name" value="cAMP-binding domain-like"/>
    <property type="match status" value="1"/>
</dbReference>
<evidence type="ECO:0000313" key="7">
    <source>
        <dbReference type="EMBL" id="AOV06582.1"/>
    </source>
</evidence>
<keyword evidence="1" id="KW-0805">Transcription regulation</keyword>
<keyword evidence="3" id="KW-0010">Activator</keyword>
<dbReference type="CDD" id="cd00092">
    <property type="entry name" value="HTH_CRP"/>
    <property type="match status" value="1"/>
</dbReference>
<evidence type="ECO:0000256" key="4">
    <source>
        <dbReference type="ARBA" id="ARBA00023163"/>
    </source>
</evidence>
<dbReference type="AlphaFoldDB" id="A0A1D8JD00"/>
<dbReference type="SMART" id="SM00100">
    <property type="entry name" value="cNMP"/>
    <property type="match status" value="1"/>
</dbReference>
<organism evidence="7 8">
    <name type="scientific">Sporosarcina ureilytica</name>
    <dbReference type="NCBI Taxonomy" id="298596"/>
    <lineage>
        <taxon>Bacteria</taxon>
        <taxon>Bacillati</taxon>
        <taxon>Bacillota</taxon>
        <taxon>Bacilli</taxon>
        <taxon>Bacillales</taxon>
        <taxon>Caryophanaceae</taxon>
        <taxon>Sporosarcina</taxon>
    </lineage>
</organism>
<dbReference type="InterPro" id="IPR018490">
    <property type="entry name" value="cNMP-bd_dom_sf"/>
</dbReference>